<geneLocation type="plasmid" evidence="1 3">
    <name>pRphaN771b</name>
</geneLocation>
<accession>A0A192TI84</accession>
<organism evidence="2 4">
    <name type="scientific">Rhizobium phaseoli</name>
    <dbReference type="NCBI Taxonomy" id="396"/>
    <lineage>
        <taxon>Bacteria</taxon>
        <taxon>Pseudomonadati</taxon>
        <taxon>Pseudomonadota</taxon>
        <taxon>Alphaproteobacteria</taxon>
        <taxon>Hyphomicrobiales</taxon>
        <taxon>Rhizobiaceae</taxon>
        <taxon>Rhizobium/Agrobacterium group</taxon>
        <taxon>Rhizobium</taxon>
    </lineage>
</organism>
<dbReference type="GeneID" id="45959820"/>
<evidence type="ECO:0000313" key="3">
    <source>
        <dbReference type="Proteomes" id="UP000078551"/>
    </source>
</evidence>
<sequence>MPYEIVTASLNARDKSGRIDVRFGPEIKTLVVSRRALLSVASPPRATELRLLQYVDTFCQIAARRLACTNGDTLRITANDVRRWLCAWQISESPVPIQAARHPLHDARSG</sequence>
<proteinExistence type="predicted"/>
<dbReference type="AlphaFoldDB" id="A0A192TI84"/>
<geneLocation type="plasmid" evidence="2 4">
    <name>pBS3b</name>
</geneLocation>
<dbReference type="Proteomes" id="UP000540266">
    <property type="component" value="Plasmid pBS3b"/>
</dbReference>
<evidence type="ECO:0000313" key="1">
    <source>
        <dbReference type="EMBL" id="ANL87332.1"/>
    </source>
</evidence>
<evidence type="ECO:0000313" key="2">
    <source>
        <dbReference type="EMBL" id="QPK11849.1"/>
    </source>
</evidence>
<reference evidence="1 3" key="1">
    <citation type="submission" date="2015-11" db="EMBL/GenBank/DDBJ databases">
        <title>The limits of bacterial species coexistence and the symbiotic plasmid transference in sympatric Rhizobium populations.</title>
        <authorList>
            <person name="Perez-Carrascal O.M."/>
            <person name="VanInsberghe D."/>
            <person name="Juarez S."/>
            <person name="Polz M.F."/>
            <person name="Vinuesa P."/>
            <person name="Gonzalez V."/>
        </authorList>
    </citation>
    <scope>NUCLEOTIDE SEQUENCE [LARGE SCALE GENOMIC DNA]</scope>
    <source>
        <strain evidence="1 3">N771</strain>
        <plasmid evidence="1 3">pRphaN771b</plasmid>
    </source>
</reference>
<dbReference type="Proteomes" id="UP000078551">
    <property type="component" value="Plasmid pRphaN771b"/>
</dbReference>
<dbReference type="EMBL" id="CP064933">
    <property type="protein sequence ID" value="QPK11849.1"/>
    <property type="molecule type" value="Genomic_DNA"/>
</dbReference>
<evidence type="ECO:0008006" key="5">
    <source>
        <dbReference type="Google" id="ProtNLM"/>
    </source>
</evidence>
<evidence type="ECO:0000313" key="4">
    <source>
        <dbReference type="Proteomes" id="UP000540266"/>
    </source>
</evidence>
<reference evidence="2 4" key="2">
    <citation type="submission" date="2020-11" db="EMBL/GenBank/DDBJ databases">
        <title>Indigenous Rhizobia Nodulating Common beans in Western Kenya.</title>
        <authorList>
            <person name="Wekesa C.S."/>
            <person name="Oelmueller R."/>
            <person name="Furch A.C."/>
        </authorList>
    </citation>
    <scope>NUCLEOTIDE SEQUENCE [LARGE SCALE GENOMIC DNA]</scope>
    <source>
        <strain evidence="4">BS3</strain>
        <strain evidence="2">S3</strain>
        <plasmid evidence="2 4">pBS3b</plasmid>
    </source>
</reference>
<keyword evidence="3" id="KW-1185">Reference proteome</keyword>
<keyword evidence="2" id="KW-0614">Plasmid</keyword>
<dbReference type="RefSeq" id="WP_016737085.1">
    <property type="nucleotide sequence ID" value="NZ_CP013524.1"/>
</dbReference>
<dbReference type="EMBL" id="CP013570">
    <property type="protein sequence ID" value="ANL87332.1"/>
    <property type="molecule type" value="Genomic_DNA"/>
</dbReference>
<gene>
    <name evidence="1" type="ORF">AMC81_PB00195</name>
    <name evidence="2" type="ORF">HER27_024605</name>
</gene>
<name>A0A192TI84_9HYPH</name>
<protein>
    <recommendedName>
        <fullName evidence="5">DUF1488 family protein</fullName>
    </recommendedName>
</protein>